<feature type="domain" description="BLUF" evidence="1">
    <location>
        <begin position="2"/>
        <end position="93"/>
    </location>
</feature>
<organism evidence="2 3">
    <name type="scientific">Microlunatus spumicola</name>
    <dbReference type="NCBI Taxonomy" id="81499"/>
    <lineage>
        <taxon>Bacteria</taxon>
        <taxon>Bacillati</taxon>
        <taxon>Actinomycetota</taxon>
        <taxon>Actinomycetes</taxon>
        <taxon>Propionibacteriales</taxon>
        <taxon>Propionibacteriaceae</taxon>
        <taxon>Microlunatus</taxon>
    </lineage>
</organism>
<dbReference type="Pfam" id="PF04940">
    <property type="entry name" value="BLUF"/>
    <property type="match status" value="1"/>
</dbReference>
<accession>A0ABP6WSQ4</accession>
<protein>
    <recommendedName>
        <fullName evidence="1">BLUF domain-containing protein</fullName>
    </recommendedName>
</protein>
<reference evidence="3" key="1">
    <citation type="journal article" date="2019" name="Int. J. Syst. Evol. Microbiol.">
        <title>The Global Catalogue of Microorganisms (GCM) 10K type strain sequencing project: providing services to taxonomists for standard genome sequencing and annotation.</title>
        <authorList>
            <consortium name="The Broad Institute Genomics Platform"/>
            <consortium name="The Broad Institute Genome Sequencing Center for Infectious Disease"/>
            <person name="Wu L."/>
            <person name="Ma J."/>
        </authorList>
    </citation>
    <scope>NUCLEOTIDE SEQUENCE [LARGE SCALE GENOMIC DNA]</scope>
    <source>
        <strain evidence="3">JCM 16540</strain>
    </source>
</reference>
<dbReference type="InterPro" id="IPR007024">
    <property type="entry name" value="BLUF_domain"/>
</dbReference>
<dbReference type="Gene3D" id="3.30.70.100">
    <property type="match status" value="1"/>
</dbReference>
<name>A0ABP6WSQ4_9ACTN</name>
<dbReference type="PROSITE" id="PS50925">
    <property type="entry name" value="BLUF"/>
    <property type="match status" value="1"/>
</dbReference>
<proteinExistence type="predicted"/>
<evidence type="ECO:0000313" key="3">
    <source>
        <dbReference type="Proteomes" id="UP001500767"/>
    </source>
</evidence>
<evidence type="ECO:0000313" key="2">
    <source>
        <dbReference type="EMBL" id="GAA3556148.1"/>
    </source>
</evidence>
<gene>
    <name evidence="2" type="ORF">GCM10022197_09130</name>
</gene>
<keyword evidence="3" id="KW-1185">Reference proteome</keyword>
<dbReference type="RefSeq" id="WP_204912030.1">
    <property type="nucleotide sequence ID" value="NZ_BAAAYR010000001.1"/>
</dbReference>
<dbReference type="InterPro" id="IPR036046">
    <property type="entry name" value="Acylphosphatase-like_dom_sf"/>
</dbReference>
<sequence length="151" mass="17189">MVFQLVYSSAAVRPLAHEALVDLLEQSRTRNDDARVTGMLLYRDSRFLQLLEGDERVVRDLYARIAGDARHREVRTVGERRRLLRQFPTWTMAFRDLAEEPFREPGCTALFEDAAENVPWAVDELLVRLRPSGPEGRPVVHGSRALGLFGG</sequence>
<dbReference type="EMBL" id="BAAAYR010000001">
    <property type="protein sequence ID" value="GAA3556148.1"/>
    <property type="molecule type" value="Genomic_DNA"/>
</dbReference>
<evidence type="ECO:0000259" key="1">
    <source>
        <dbReference type="PROSITE" id="PS50925"/>
    </source>
</evidence>
<dbReference type="SUPFAM" id="SSF54975">
    <property type="entry name" value="Acylphosphatase/BLUF domain-like"/>
    <property type="match status" value="1"/>
</dbReference>
<comment type="caution">
    <text evidence="2">The sequence shown here is derived from an EMBL/GenBank/DDBJ whole genome shotgun (WGS) entry which is preliminary data.</text>
</comment>
<dbReference type="Proteomes" id="UP001500767">
    <property type="component" value="Unassembled WGS sequence"/>
</dbReference>
<dbReference type="SMART" id="SM01034">
    <property type="entry name" value="BLUF"/>
    <property type="match status" value="1"/>
</dbReference>